<dbReference type="RefSeq" id="WP_176188314.1">
    <property type="nucleotide sequence ID" value="NZ_JAKEIP010000005.1"/>
</dbReference>
<reference evidence="1" key="1">
    <citation type="submission" date="2022-01" db="EMBL/GenBank/DDBJ databases">
        <title>Draft Genome Sequences of Seven Type Strains of the Genus Streptomyces.</title>
        <authorList>
            <person name="Aziz S."/>
            <person name="Coretto E."/>
            <person name="Chronakova A."/>
            <person name="Sproer C."/>
            <person name="Huber K."/>
            <person name="Nouioui I."/>
            <person name="Gross H."/>
        </authorList>
    </citation>
    <scope>NUCLEOTIDE SEQUENCE</scope>
    <source>
        <strain evidence="1">DSM 103493</strain>
    </source>
</reference>
<name>A0A9X1PTX3_STRM4</name>
<comment type="caution">
    <text evidence="1">The sequence shown here is derived from an EMBL/GenBank/DDBJ whole genome shotgun (WGS) entry which is preliminary data.</text>
</comment>
<evidence type="ECO:0000313" key="2">
    <source>
        <dbReference type="Proteomes" id="UP001139384"/>
    </source>
</evidence>
<proteinExistence type="predicted"/>
<gene>
    <name evidence="1" type="ORF">L0P92_02670</name>
</gene>
<accession>A0A9X1PTX3</accession>
<protein>
    <submittedName>
        <fullName evidence="1">Uncharacterized protein</fullName>
    </submittedName>
</protein>
<dbReference type="AlphaFoldDB" id="A0A9X1PTX3"/>
<dbReference type="EMBL" id="JAKEIP010000005">
    <property type="protein sequence ID" value="MCF1592474.1"/>
    <property type="molecule type" value="Genomic_DNA"/>
</dbReference>
<sequence>MSNDRLAQQLAATAHPNTREEAAVWLLAESGHWLEELDRMGLISRDTDSGQARVDWPGTSSQRYQLIGTDAEFQILTIARALAAPELGADFPHLSKLDADNRLLVLHAIAWASAGREWAKSLRLLPGMRCGVCDRRLKGLEGADFVDHMRLHGRDV</sequence>
<evidence type="ECO:0000313" key="1">
    <source>
        <dbReference type="EMBL" id="MCF1592474.1"/>
    </source>
</evidence>
<organism evidence="1 2">
    <name type="scientific">Streptomyces muensis</name>
    <dbReference type="NCBI Taxonomy" id="1077944"/>
    <lineage>
        <taxon>Bacteria</taxon>
        <taxon>Bacillati</taxon>
        <taxon>Actinomycetota</taxon>
        <taxon>Actinomycetes</taxon>
        <taxon>Kitasatosporales</taxon>
        <taxon>Streptomycetaceae</taxon>
        <taxon>Streptomyces</taxon>
    </lineage>
</organism>
<keyword evidence="2" id="KW-1185">Reference proteome</keyword>
<dbReference type="Proteomes" id="UP001139384">
    <property type="component" value="Unassembled WGS sequence"/>
</dbReference>